<dbReference type="EnsemblMetazoa" id="XM_020007361.1">
    <property type="protein sequence ID" value="XP_019862920.1"/>
    <property type="gene ID" value="LOC109591680"/>
</dbReference>
<dbReference type="GeneID" id="109591680"/>
<accession>A0AAN0K0Y5</accession>
<evidence type="ECO:0000313" key="3">
    <source>
        <dbReference type="EnsemblMetazoa" id="XP_019862920.1"/>
    </source>
</evidence>
<dbReference type="KEGG" id="aqu:109591680"/>
<sequence length="151" mass="16029">MRSSIANTLFTDPGFSFSSIFNVSNAQGYQVRVRTAVQSTANPDITYVYSPYSRWASVSGIIIEVPSGAPTIIPVDDDNDRTLEIVIPAVVGGIVVTICIVLSILLLYKIKPRNSTSPSATNEDFDMKKQLSDTDDAADGGDDGSSGGFGS</sequence>
<protein>
    <submittedName>
        <fullName evidence="3">Uncharacterized protein</fullName>
    </submittedName>
</protein>
<dbReference type="Proteomes" id="UP000007879">
    <property type="component" value="Unassembled WGS sequence"/>
</dbReference>
<evidence type="ECO:0000256" key="2">
    <source>
        <dbReference type="SAM" id="Phobius"/>
    </source>
</evidence>
<keyword evidence="2" id="KW-1133">Transmembrane helix</keyword>
<keyword evidence="2" id="KW-0472">Membrane</keyword>
<evidence type="ECO:0000256" key="1">
    <source>
        <dbReference type="SAM" id="MobiDB-lite"/>
    </source>
</evidence>
<dbReference type="RefSeq" id="XP_019862920.1">
    <property type="nucleotide sequence ID" value="XM_020007361.1"/>
</dbReference>
<feature type="region of interest" description="Disordered" evidence="1">
    <location>
        <begin position="115"/>
        <end position="151"/>
    </location>
</feature>
<feature type="transmembrane region" description="Helical" evidence="2">
    <location>
        <begin position="85"/>
        <end position="108"/>
    </location>
</feature>
<reference evidence="4" key="1">
    <citation type="journal article" date="2010" name="Nature">
        <title>The Amphimedon queenslandica genome and the evolution of animal complexity.</title>
        <authorList>
            <person name="Srivastava M."/>
            <person name="Simakov O."/>
            <person name="Chapman J."/>
            <person name="Fahey B."/>
            <person name="Gauthier M.E."/>
            <person name="Mitros T."/>
            <person name="Richards G.S."/>
            <person name="Conaco C."/>
            <person name="Dacre M."/>
            <person name="Hellsten U."/>
            <person name="Larroux C."/>
            <person name="Putnam N.H."/>
            <person name="Stanke M."/>
            <person name="Adamska M."/>
            <person name="Darling A."/>
            <person name="Degnan S.M."/>
            <person name="Oakley T.H."/>
            <person name="Plachetzki D.C."/>
            <person name="Zhai Y."/>
            <person name="Adamski M."/>
            <person name="Calcino A."/>
            <person name="Cummins S.F."/>
            <person name="Goodstein D.M."/>
            <person name="Harris C."/>
            <person name="Jackson D.J."/>
            <person name="Leys S.P."/>
            <person name="Shu S."/>
            <person name="Woodcroft B.J."/>
            <person name="Vervoort M."/>
            <person name="Kosik K.S."/>
            <person name="Manning G."/>
            <person name="Degnan B.M."/>
            <person name="Rokhsar D.S."/>
        </authorList>
    </citation>
    <scope>NUCLEOTIDE SEQUENCE [LARGE SCALE GENOMIC DNA]</scope>
</reference>
<evidence type="ECO:0000313" key="4">
    <source>
        <dbReference type="Proteomes" id="UP000007879"/>
    </source>
</evidence>
<dbReference type="AlphaFoldDB" id="A0AAN0K0Y5"/>
<keyword evidence="2" id="KW-0812">Transmembrane</keyword>
<proteinExistence type="predicted"/>
<organism evidence="3 4">
    <name type="scientific">Amphimedon queenslandica</name>
    <name type="common">Sponge</name>
    <dbReference type="NCBI Taxonomy" id="400682"/>
    <lineage>
        <taxon>Eukaryota</taxon>
        <taxon>Metazoa</taxon>
        <taxon>Porifera</taxon>
        <taxon>Demospongiae</taxon>
        <taxon>Heteroscleromorpha</taxon>
        <taxon>Haplosclerida</taxon>
        <taxon>Niphatidae</taxon>
        <taxon>Amphimedon</taxon>
    </lineage>
</organism>
<reference evidence="3" key="2">
    <citation type="submission" date="2024-06" db="UniProtKB">
        <authorList>
            <consortium name="EnsemblMetazoa"/>
        </authorList>
    </citation>
    <scope>IDENTIFICATION</scope>
</reference>
<name>A0AAN0K0Y5_AMPQE</name>
<feature type="compositionally biased region" description="Acidic residues" evidence="1">
    <location>
        <begin position="133"/>
        <end position="142"/>
    </location>
</feature>
<keyword evidence="4" id="KW-1185">Reference proteome</keyword>